<keyword evidence="2" id="KW-1185">Reference proteome</keyword>
<gene>
    <name evidence="1" type="ORF">ORQ98_01260</name>
</gene>
<dbReference type="RefSeq" id="WP_274686955.1">
    <property type="nucleotide sequence ID" value="NZ_JAPMOU010000001.1"/>
</dbReference>
<name>A0ABT5U2J3_9GAMM</name>
<dbReference type="Proteomes" id="UP001528823">
    <property type="component" value="Unassembled WGS sequence"/>
</dbReference>
<evidence type="ECO:0000313" key="2">
    <source>
        <dbReference type="Proteomes" id="UP001528823"/>
    </source>
</evidence>
<sequence>MKRLVALVIGLVIGYGMFANAVAEKVYLTSLDWPPYTGKKLTQQGASVAVAKAVFKAAGYDLIVEFFPWKRAVDLAKDDPKYAGYFPEYFAAELEQDFIFSEPMGSGPLGFAELKSAAVAWQTLHDLKEVKIGTVSGYVNTAEFDQMAAKGELRVDAAGSDTTNLLKLNGGRISLAVIDKNVMHYLLSTEKKLVKAKNNIQFNNKMLEDKKLYICFKKNDKGKMLVNAFNKALTEVDVQKIMNKYFSDEM</sequence>
<dbReference type="Gene3D" id="3.40.190.10">
    <property type="entry name" value="Periplasmic binding protein-like II"/>
    <property type="match status" value="2"/>
</dbReference>
<dbReference type="EMBL" id="JAPMOU010000001">
    <property type="protein sequence ID" value="MDE1460583.1"/>
    <property type="molecule type" value="Genomic_DNA"/>
</dbReference>
<protein>
    <submittedName>
        <fullName evidence="1">ABC transporter substrate-binding protein</fullName>
    </submittedName>
</protein>
<dbReference type="SUPFAM" id="SSF53850">
    <property type="entry name" value="Periplasmic binding protein-like II"/>
    <property type="match status" value="1"/>
</dbReference>
<accession>A0ABT5U2J3</accession>
<dbReference type="PANTHER" id="PTHR38834">
    <property type="entry name" value="PERIPLASMIC SUBSTRATE BINDING PROTEIN FAMILY 3"/>
    <property type="match status" value="1"/>
</dbReference>
<proteinExistence type="predicted"/>
<dbReference type="PANTHER" id="PTHR38834:SF3">
    <property type="entry name" value="SOLUTE-BINDING PROTEIN FAMILY 3_N-TERMINAL DOMAIN-CONTAINING PROTEIN"/>
    <property type="match status" value="1"/>
</dbReference>
<comment type="caution">
    <text evidence="1">The sequence shown here is derived from an EMBL/GenBank/DDBJ whole genome shotgun (WGS) entry which is preliminary data.</text>
</comment>
<organism evidence="1 2">
    <name type="scientific">Spartinivicinus poritis</name>
    <dbReference type="NCBI Taxonomy" id="2994640"/>
    <lineage>
        <taxon>Bacteria</taxon>
        <taxon>Pseudomonadati</taxon>
        <taxon>Pseudomonadota</taxon>
        <taxon>Gammaproteobacteria</taxon>
        <taxon>Oceanospirillales</taxon>
        <taxon>Zooshikellaceae</taxon>
        <taxon>Spartinivicinus</taxon>
    </lineage>
</organism>
<reference evidence="1 2" key="1">
    <citation type="submission" date="2022-11" db="EMBL/GenBank/DDBJ databases">
        <title>Spartinivicinus poritis sp. nov., isolated from scleractinian coral Porites lutea.</title>
        <authorList>
            <person name="Zhang G."/>
            <person name="Cai L."/>
            <person name="Wei Q."/>
        </authorList>
    </citation>
    <scope>NUCLEOTIDE SEQUENCE [LARGE SCALE GENOMIC DNA]</scope>
    <source>
        <strain evidence="1 2">A2-2</strain>
    </source>
</reference>
<evidence type="ECO:0000313" key="1">
    <source>
        <dbReference type="EMBL" id="MDE1460583.1"/>
    </source>
</evidence>